<dbReference type="Pfam" id="PF04937">
    <property type="entry name" value="DUF659"/>
    <property type="match status" value="1"/>
</dbReference>
<feature type="region of interest" description="Disordered" evidence="1">
    <location>
        <begin position="233"/>
        <end position="261"/>
    </location>
</feature>
<evidence type="ECO:0000313" key="4">
    <source>
        <dbReference type="Proteomes" id="UP000288805"/>
    </source>
</evidence>
<feature type="domain" description="DUF659" evidence="2">
    <location>
        <begin position="181"/>
        <end position="227"/>
    </location>
</feature>
<evidence type="ECO:0000256" key="1">
    <source>
        <dbReference type="SAM" id="MobiDB-lite"/>
    </source>
</evidence>
<feature type="compositionally biased region" description="Basic and acidic residues" evidence="1">
    <location>
        <begin position="233"/>
        <end position="260"/>
    </location>
</feature>
<name>A0A438HK46_VITVI</name>
<dbReference type="AlphaFoldDB" id="A0A438HK46"/>
<dbReference type="EMBL" id="QGNW01000211">
    <property type="protein sequence ID" value="RVW84812.1"/>
    <property type="molecule type" value="Genomic_DNA"/>
</dbReference>
<accession>A0A438HK46</accession>
<evidence type="ECO:0000313" key="3">
    <source>
        <dbReference type="EMBL" id="RVW84812.1"/>
    </source>
</evidence>
<comment type="caution">
    <text evidence="3">The sequence shown here is derived from an EMBL/GenBank/DDBJ whole genome shotgun (WGS) entry which is preliminary data.</text>
</comment>
<organism evidence="3 4">
    <name type="scientific">Vitis vinifera</name>
    <name type="common">Grape</name>
    <dbReference type="NCBI Taxonomy" id="29760"/>
    <lineage>
        <taxon>Eukaryota</taxon>
        <taxon>Viridiplantae</taxon>
        <taxon>Streptophyta</taxon>
        <taxon>Embryophyta</taxon>
        <taxon>Tracheophyta</taxon>
        <taxon>Spermatophyta</taxon>
        <taxon>Magnoliopsida</taxon>
        <taxon>eudicotyledons</taxon>
        <taxon>Gunneridae</taxon>
        <taxon>Pentapetalae</taxon>
        <taxon>rosids</taxon>
        <taxon>Vitales</taxon>
        <taxon>Vitaceae</taxon>
        <taxon>Viteae</taxon>
        <taxon>Vitis</taxon>
    </lineage>
</organism>
<proteinExistence type="predicted"/>
<reference evidence="3 4" key="1">
    <citation type="journal article" date="2018" name="PLoS Genet.">
        <title>Population sequencing reveals clonal diversity and ancestral inbreeding in the grapevine cultivar Chardonnay.</title>
        <authorList>
            <person name="Roach M.J."/>
            <person name="Johnson D.L."/>
            <person name="Bohlmann J."/>
            <person name="van Vuuren H.J."/>
            <person name="Jones S.J."/>
            <person name="Pretorius I.S."/>
            <person name="Schmidt S.A."/>
            <person name="Borneman A.R."/>
        </authorList>
    </citation>
    <scope>NUCLEOTIDE SEQUENCE [LARGE SCALE GENOMIC DNA]</scope>
    <source>
        <strain evidence="4">cv. Chardonnay</strain>
        <tissue evidence="3">Leaf</tissue>
    </source>
</reference>
<protein>
    <recommendedName>
        <fullName evidence="2">DUF659 domain-containing protein</fullName>
    </recommendedName>
</protein>
<dbReference type="Proteomes" id="UP000288805">
    <property type="component" value="Unassembled WGS sequence"/>
</dbReference>
<sequence length="452" mass="51492">MNITVASYKLETLPPQSSPHNNYRIVTTPTPNTLPPVTPRRLPPVAVASWQPSLSAPLPSSTWRWKLEKLLVGVNHPDWLQLVPLLPSLPLGTWQKVKKRFKKCKVLWQLVVEKEKKSTVDKYFAPRNTQGAQPSMRSVLARKEAIWRADMAVGRFFYDACIPTNVVNSFYFKSMLDVISTIDNKQRTLINFLKYCPEGILFVKSVDASDVVKDATNLFLLFDEMIEWEQKKNRGEKKKENRREEGSREIKERARREKQSKLRGIPETQARGFSFLGEEAEQRRRFCEIQLFLLEGAFRVWIDWISARGKGFGFVLEESAGSLTFGSRALQTEQGGCPGIPLCWVQGRGMHAAKQPWKFLCFPSLLMAGGKLTDWQPLQNQDAASPPRFSAAISSFPIHLGHTHARIQPHGFISHGHPPKPTAKAHLLRLLSCMHVAEAWSVQQRQLCLCKW</sequence>
<dbReference type="InterPro" id="IPR007021">
    <property type="entry name" value="DUF659"/>
</dbReference>
<evidence type="ECO:0000259" key="2">
    <source>
        <dbReference type="Pfam" id="PF04937"/>
    </source>
</evidence>
<gene>
    <name evidence="3" type="ORF">CK203_048625</name>
</gene>